<gene>
    <name evidence="1" type="ORF">RF11_00061</name>
</gene>
<name>A0A0C2NCR8_THEKT</name>
<protein>
    <submittedName>
        <fullName evidence="1">Uncharacterized protein</fullName>
    </submittedName>
</protein>
<reference evidence="1 2" key="1">
    <citation type="journal article" date="2014" name="Genome Biol. Evol.">
        <title>The genome of the myxosporean Thelohanellus kitauei shows adaptations to nutrient acquisition within its fish host.</title>
        <authorList>
            <person name="Yang Y."/>
            <person name="Xiong J."/>
            <person name="Zhou Z."/>
            <person name="Huo F."/>
            <person name="Miao W."/>
            <person name="Ran C."/>
            <person name="Liu Y."/>
            <person name="Zhang J."/>
            <person name="Feng J."/>
            <person name="Wang M."/>
            <person name="Wang M."/>
            <person name="Wang L."/>
            <person name="Yao B."/>
        </authorList>
    </citation>
    <scope>NUCLEOTIDE SEQUENCE [LARGE SCALE GENOMIC DNA]</scope>
    <source>
        <strain evidence="1">Wuqing</strain>
    </source>
</reference>
<sequence length="211" mass="25649">MRVAFEEFEEYILEKWIPHYSINHENYLLDVEAHIVYNTETFEWVLTFDQISADDLIDGRMHPDSPNRSEEYLSNEKYIRSYVAIPVYLLLYRILLIFGKNTDIDSFGDNLWNLRILHKETQTLVEISDEHGFFKIDIFFINKNNYYNVRDDLLELLNFLTLPFFPHKKLNVFNYTNYCFRPRFIRTHQLFMPFLKDRVSINGSRDRFLLY</sequence>
<organism evidence="1 2">
    <name type="scientific">Thelohanellus kitauei</name>
    <name type="common">Myxosporean</name>
    <dbReference type="NCBI Taxonomy" id="669202"/>
    <lineage>
        <taxon>Eukaryota</taxon>
        <taxon>Metazoa</taxon>
        <taxon>Cnidaria</taxon>
        <taxon>Myxozoa</taxon>
        <taxon>Myxosporea</taxon>
        <taxon>Bivalvulida</taxon>
        <taxon>Platysporina</taxon>
        <taxon>Myxobolidae</taxon>
        <taxon>Thelohanellus</taxon>
    </lineage>
</organism>
<evidence type="ECO:0000313" key="2">
    <source>
        <dbReference type="Proteomes" id="UP000031668"/>
    </source>
</evidence>
<dbReference type="Proteomes" id="UP000031668">
    <property type="component" value="Unassembled WGS sequence"/>
</dbReference>
<proteinExistence type="predicted"/>
<evidence type="ECO:0000313" key="1">
    <source>
        <dbReference type="EMBL" id="KII74075.1"/>
    </source>
</evidence>
<dbReference type="AlphaFoldDB" id="A0A0C2NCR8"/>
<comment type="caution">
    <text evidence="1">The sequence shown here is derived from an EMBL/GenBank/DDBJ whole genome shotgun (WGS) entry which is preliminary data.</text>
</comment>
<dbReference type="EMBL" id="JWZT01000567">
    <property type="protein sequence ID" value="KII74075.1"/>
    <property type="molecule type" value="Genomic_DNA"/>
</dbReference>
<accession>A0A0C2NCR8</accession>
<keyword evidence="2" id="KW-1185">Reference proteome</keyword>